<dbReference type="InterPro" id="IPR008984">
    <property type="entry name" value="SMAD_FHA_dom_sf"/>
</dbReference>
<dbReference type="GO" id="GO:0051598">
    <property type="term" value="P:meiotic recombination checkpoint signaling"/>
    <property type="evidence" value="ECO:0007669"/>
    <property type="project" value="TreeGrafter"/>
</dbReference>
<comment type="catalytic activity">
    <reaction evidence="5">
        <text>L-seryl-[protein] + ATP = O-phospho-L-seryl-[protein] + ADP + H(+)</text>
        <dbReference type="Rhea" id="RHEA:17989"/>
        <dbReference type="Rhea" id="RHEA-COMP:9863"/>
        <dbReference type="Rhea" id="RHEA-COMP:11604"/>
        <dbReference type="ChEBI" id="CHEBI:15378"/>
        <dbReference type="ChEBI" id="CHEBI:29999"/>
        <dbReference type="ChEBI" id="CHEBI:30616"/>
        <dbReference type="ChEBI" id="CHEBI:83421"/>
        <dbReference type="ChEBI" id="CHEBI:456216"/>
        <dbReference type="EC" id="2.7.11.1"/>
    </reaction>
</comment>
<dbReference type="EMBL" id="VFLP01000052">
    <property type="protein sequence ID" value="TRX90781.1"/>
    <property type="molecule type" value="Genomic_DNA"/>
</dbReference>
<reference evidence="10" key="1">
    <citation type="submission" date="2019-06" db="EMBL/GenBank/DDBJ databases">
        <title>Draft genome sequence of the griseofulvin-producing fungus Xylaria cubensis strain G536.</title>
        <authorList>
            <person name="Mead M.E."/>
            <person name="Raja H.A."/>
            <person name="Steenwyk J.L."/>
            <person name="Knowles S.L."/>
            <person name="Oberlies N.H."/>
            <person name="Rokas A."/>
        </authorList>
    </citation>
    <scope>NUCLEOTIDE SEQUENCE [LARGE SCALE GENOMIC DNA]</scope>
    <source>
        <strain evidence="10">G536</strain>
    </source>
</reference>
<evidence type="ECO:0000256" key="3">
    <source>
        <dbReference type="ARBA" id="ARBA00022840"/>
    </source>
</evidence>
<dbReference type="AlphaFoldDB" id="A0A553HS59"/>
<feature type="binding site" evidence="6">
    <location>
        <position position="200"/>
    </location>
    <ligand>
        <name>ATP</name>
        <dbReference type="ChEBI" id="CHEBI:30616"/>
    </ligand>
</feature>
<evidence type="ECO:0000259" key="7">
    <source>
        <dbReference type="PROSITE" id="PS50006"/>
    </source>
</evidence>
<dbReference type="SMART" id="SM00220">
    <property type="entry name" value="S_TKc"/>
    <property type="match status" value="1"/>
</dbReference>
<sequence length="521" mass="59705">MPDCHAIAQIFCRYIEKPFAEHIRPGKGFIDAQAQRDVRSVVNVHASLDVLLFPNQTLHVGRDLEHNDITILHPYISRQHFVIYSIEYEEGAQPLVYVRDCNSLSSTYIDCHSSPRIKLPSSSGYLLGQDDIIQLDPYWEFHIFFLDVQPISPSISGLRSSETDLFRDRFLITERILGSGASAGIHLAVNIKTGRQVVCKIHRFDSFQRSHGSLKVMRRILDETNILSRLTHIIKCIIHFHRISDGRGSLLHVAVRLKYPDGLMEMDTKIIIRQILEAVSYLHKQNVAHRDLKPENVFFATGPTHLTRVIVGDLGFAKVATQDRMLSTVGTERYAAPTKVDIWSIGMISLFLVAFDWDSLDFFEAFDQDAVDKGLTDVFSDLSQRHRALSDDFEDFIRACLVIDPSKRMTADDSKNHKWFRSSHDRLKIQIEEFTRGWEQACITHNSTEELSLFENTDTWTVLSKAPTSKRKVGCDEEVIMDIENSRYFTNSDLTRHKRQKAVPPLVITRCNGERNLYMGI</sequence>
<dbReference type="GO" id="GO:0005634">
    <property type="term" value="C:nucleus"/>
    <property type="evidence" value="ECO:0007669"/>
    <property type="project" value="TreeGrafter"/>
</dbReference>
<evidence type="ECO:0000256" key="4">
    <source>
        <dbReference type="ARBA" id="ARBA00047899"/>
    </source>
</evidence>
<keyword evidence="3 6" id="KW-0067">ATP-binding</keyword>
<feature type="domain" description="FHA" evidence="7">
    <location>
        <begin position="58"/>
        <end position="110"/>
    </location>
</feature>
<dbReference type="Proteomes" id="UP000319160">
    <property type="component" value="Unassembled WGS sequence"/>
</dbReference>
<dbReference type="Pfam" id="PF00498">
    <property type="entry name" value="FHA"/>
    <property type="match status" value="1"/>
</dbReference>
<proteinExistence type="inferred from homology"/>
<organism evidence="9 10">
    <name type="scientific">Xylaria flabelliformis</name>
    <dbReference type="NCBI Taxonomy" id="2512241"/>
    <lineage>
        <taxon>Eukaryota</taxon>
        <taxon>Fungi</taxon>
        <taxon>Dikarya</taxon>
        <taxon>Ascomycota</taxon>
        <taxon>Pezizomycotina</taxon>
        <taxon>Sordariomycetes</taxon>
        <taxon>Xylariomycetidae</taxon>
        <taxon>Xylariales</taxon>
        <taxon>Xylariaceae</taxon>
        <taxon>Xylaria</taxon>
    </lineage>
</organism>
<dbReference type="SMART" id="SM00240">
    <property type="entry name" value="FHA"/>
    <property type="match status" value="1"/>
</dbReference>
<protein>
    <recommendedName>
        <fullName evidence="11">Protein kinase domain-containing protein</fullName>
    </recommendedName>
</protein>
<dbReference type="InterPro" id="IPR000719">
    <property type="entry name" value="Prot_kinase_dom"/>
</dbReference>
<dbReference type="SUPFAM" id="SSF49879">
    <property type="entry name" value="SMAD/FHA domain"/>
    <property type="match status" value="1"/>
</dbReference>
<dbReference type="InterPro" id="IPR008271">
    <property type="entry name" value="Ser/Thr_kinase_AS"/>
</dbReference>
<dbReference type="InterPro" id="IPR011009">
    <property type="entry name" value="Kinase-like_dom_sf"/>
</dbReference>
<evidence type="ECO:0000256" key="2">
    <source>
        <dbReference type="ARBA" id="ARBA00022741"/>
    </source>
</evidence>
<dbReference type="GO" id="GO:0004674">
    <property type="term" value="F:protein serine/threonine kinase activity"/>
    <property type="evidence" value="ECO:0007669"/>
    <property type="project" value="UniProtKB-EC"/>
</dbReference>
<dbReference type="Gene3D" id="1.10.510.10">
    <property type="entry name" value="Transferase(Phosphotransferase) domain 1"/>
    <property type="match status" value="1"/>
</dbReference>
<comment type="catalytic activity">
    <reaction evidence="4">
        <text>L-threonyl-[protein] + ATP = O-phospho-L-threonyl-[protein] + ADP + H(+)</text>
        <dbReference type="Rhea" id="RHEA:46608"/>
        <dbReference type="Rhea" id="RHEA-COMP:11060"/>
        <dbReference type="Rhea" id="RHEA-COMP:11605"/>
        <dbReference type="ChEBI" id="CHEBI:15378"/>
        <dbReference type="ChEBI" id="CHEBI:30013"/>
        <dbReference type="ChEBI" id="CHEBI:30616"/>
        <dbReference type="ChEBI" id="CHEBI:61977"/>
        <dbReference type="ChEBI" id="CHEBI:456216"/>
        <dbReference type="EC" id="2.7.11.1"/>
    </reaction>
</comment>
<dbReference type="PANTHER" id="PTHR44167:SF29">
    <property type="entry name" value="SERINE_THREONINE PROTEIN KINASE-43"/>
    <property type="match status" value="1"/>
</dbReference>
<evidence type="ECO:0000259" key="8">
    <source>
        <dbReference type="PROSITE" id="PS50011"/>
    </source>
</evidence>
<evidence type="ECO:0000256" key="1">
    <source>
        <dbReference type="ARBA" id="ARBA00005575"/>
    </source>
</evidence>
<gene>
    <name evidence="9" type="ORF">FHL15_008360</name>
</gene>
<comment type="similarity">
    <text evidence="1">Belongs to the protein kinase superfamily. CAMK Ser/Thr protein kinase family. CHEK2 subfamily.</text>
</comment>
<dbReference type="Gene3D" id="2.60.200.20">
    <property type="match status" value="1"/>
</dbReference>
<comment type="caution">
    <text evidence="9">The sequence shown here is derived from an EMBL/GenBank/DDBJ whole genome shotgun (WGS) entry which is preliminary data.</text>
</comment>
<dbReference type="GO" id="GO:0005737">
    <property type="term" value="C:cytoplasm"/>
    <property type="evidence" value="ECO:0007669"/>
    <property type="project" value="TreeGrafter"/>
</dbReference>
<dbReference type="Gene3D" id="3.30.200.20">
    <property type="entry name" value="Phosphorylase Kinase, domain 1"/>
    <property type="match status" value="1"/>
</dbReference>
<dbReference type="STRING" id="2512241.A0A553HS59"/>
<name>A0A553HS59_9PEZI</name>
<dbReference type="GO" id="GO:0005524">
    <property type="term" value="F:ATP binding"/>
    <property type="evidence" value="ECO:0007669"/>
    <property type="project" value="UniProtKB-UniRule"/>
</dbReference>
<evidence type="ECO:0000313" key="10">
    <source>
        <dbReference type="Proteomes" id="UP000319160"/>
    </source>
</evidence>
<dbReference type="PROSITE" id="PS50011">
    <property type="entry name" value="PROTEIN_KINASE_DOM"/>
    <property type="match status" value="1"/>
</dbReference>
<evidence type="ECO:0008006" key="11">
    <source>
        <dbReference type="Google" id="ProtNLM"/>
    </source>
</evidence>
<dbReference type="PROSITE" id="PS00107">
    <property type="entry name" value="PROTEIN_KINASE_ATP"/>
    <property type="match status" value="1"/>
</dbReference>
<dbReference type="PROSITE" id="PS50006">
    <property type="entry name" value="FHA_DOMAIN"/>
    <property type="match status" value="1"/>
</dbReference>
<keyword evidence="2 6" id="KW-0547">Nucleotide-binding</keyword>
<keyword evidence="10" id="KW-1185">Reference proteome</keyword>
<dbReference type="PROSITE" id="PS00108">
    <property type="entry name" value="PROTEIN_KINASE_ST"/>
    <property type="match status" value="1"/>
</dbReference>
<dbReference type="InterPro" id="IPR017441">
    <property type="entry name" value="Protein_kinase_ATP_BS"/>
</dbReference>
<dbReference type="Pfam" id="PF00069">
    <property type="entry name" value="Pkinase"/>
    <property type="match status" value="1"/>
</dbReference>
<evidence type="ECO:0000256" key="6">
    <source>
        <dbReference type="PROSITE-ProRule" id="PRU10141"/>
    </source>
</evidence>
<dbReference type="SUPFAM" id="SSF56112">
    <property type="entry name" value="Protein kinase-like (PK-like)"/>
    <property type="match status" value="1"/>
</dbReference>
<dbReference type="InterPro" id="IPR000253">
    <property type="entry name" value="FHA_dom"/>
</dbReference>
<dbReference type="PANTHER" id="PTHR44167">
    <property type="entry name" value="OVARIAN-SPECIFIC SERINE/THREONINE-PROTEIN KINASE LOK-RELATED"/>
    <property type="match status" value="1"/>
</dbReference>
<evidence type="ECO:0000313" key="9">
    <source>
        <dbReference type="EMBL" id="TRX90781.1"/>
    </source>
</evidence>
<dbReference type="OrthoDB" id="74764at2759"/>
<accession>A0A553HS59</accession>
<feature type="domain" description="Protein kinase" evidence="8">
    <location>
        <begin position="171"/>
        <end position="420"/>
    </location>
</feature>
<evidence type="ECO:0000256" key="5">
    <source>
        <dbReference type="ARBA" id="ARBA00048679"/>
    </source>
</evidence>